<dbReference type="Gene3D" id="3.30.1330.60">
    <property type="entry name" value="OmpA-like domain"/>
    <property type="match status" value="1"/>
</dbReference>
<evidence type="ECO:0000256" key="2">
    <source>
        <dbReference type="ARBA" id="ARBA00008914"/>
    </source>
</evidence>
<evidence type="ECO:0000259" key="9">
    <source>
        <dbReference type="PROSITE" id="PS51123"/>
    </source>
</evidence>
<evidence type="ECO:0000256" key="3">
    <source>
        <dbReference type="ARBA" id="ARBA00022475"/>
    </source>
</evidence>
<evidence type="ECO:0000256" key="7">
    <source>
        <dbReference type="PROSITE-ProRule" id="PRU00473"/>
    </source>
</evidence>
<sequence>MSSLRRKGDKDREIVIKRRRKKGHEGAHSGAWKVAFADFTLAMMALFMVLWIINPSKTSSPLSADDPVSNPLMEGMVGANMFDNISELPIDLDGSVREIQPEPQDIRQYNTREDLEQLADLIEELSGEVDALSNLEVIVVPQGLRILIKDDQQRFMFERGSARLNPHFQRLLTSLAHMLAKVENRLIISGHTDATQYRKSATYNNWNLSGDRALLARNVMVNAGLQATQVLQVSALADVMPLRADNPRDGANRRIELLLLTEKSEGLYRDLFGESYPQLHYTQDGTRLKVPEKVVQPAPVSVLNKKEADTLWVE</sequence>
<feature type="domain" description="OmpA-like" evidence="9">
    <location>
        <begin position="144"/>
        <end position="263"/>
    </location>
</feature>
<name>A0ABR8TM73_9PSED</name>
<keyword evidence="11" id="KW-1185">Reference proteome</keyword>
<evidence type="ECO:0000256" key="1">
    <source>
        <dbReference type="ARBA" id="ARBA00004162"/>
    </source>
</evidence>
<evidence type="ECO:0000256" key="4">
    <source>
        <dbReference type="ARBA" id="ARBA00022692"/>
    </source>
</evidence>
<comment type="subcellular location">
    <subcellularLocation>
        <location evidence="1">Cell membrane</location>
        <topology evidence="1">Single-pass membrane protein</topology>
    </subcellularLocation>
</comment>
<dbReference type="PANTHER" id="PTHR30329">
    <property type="entry name" value="STATOR ELEMENT OF FLAGELLAR MOTOR COMPLEX"/>
    <property type="match status" value="1"/>
</dbReference>
<dbReference type="SUPFAM" id="SSF103088">
    <property type="entry name" value="OmpA-like"/>
    <property type="match status" value="1"/>
</dbReference>
<dbReference type="InterPro" id="IPR050330">
    <property type="entry name" value="Bact_OuterMem_StrucFunc"/>
</dbReference>
<dbReference type="CDD" id="cd07185">
    <property type="entry name" value="OmpA_C-like"/>
    <property type="match status" value="1"/>
</dbReference>
<gene>
    <name evidence="10" type="ORF">H9642_06660</name>
</gene>
<keyword evidence="5 8" id="KW-1133">Transmembrane helix</keyword>
<evidence type="ECO:0000256" key="5">
    <source>
        <dbReference type="ARBA" id="ARBA00022989"/>
    </source>
</evidence>
<comment type="caution">
    <text evidence="10">The sequence shown here is derived from an EMBL/GenBank/DDBJ whole genome shotgun (WGS) entry which is preliminary data.</text>
</comment>
<accession>A0ABR8TM73</accession>
<keyword evidence="4 8" id="KW-0812">Transmembrane</keyword>
<evidence type="ECO:0000256" key="8">
    <source>
        <dbReference type="SAM" id="Phobius"/>
    </source>
</evidence>
<evidence type="ECO:0000313" key="11">
    <source>
        <dbReference type="Proteomes" id="UP000611945"/>
    </source>
</evidence>
<proteinExistence type="inferred from homology"/>
<dbReference type="PANTHER" id="PTHR30329:SF21">
    <property type="entry name" value="LIPOPROTEIN YIAD-RELATED"/>
    <property type="match status" value="1"/>
</dbReference>
<protein>
    <submittedName>
        <fullName evidence="10">OmpA family protein</fullName>
    </submittedName>
</protein>
<evidence type="ECO:0000313" key="10">
    <source>
        <dbReference type="EMBL" id="MBD7976869.1"/>
    </source>
</evidence>
<dbReference type="InterPro" id="IPR025713">
    <property type="entry name" value="MotB-like_N_dom"/>
</dbReference>
<evidence type="ECO:0000256" key="6">
    <source>
        <dbReference type="ARBA" id="ARBA00023136"/>
    </source>
</evidence>
<dbReference type="Proteomes" id="UP000611945">
    <property type="component" value="Unassembled WGS sequence"/>
</dbReference>
<feature type="transmembrane region" description="Helical" evidence="8">
    <location>
        <begin position="30"/>
        <end position="53"/>
    </location>
</feature>
<keyword evidence="3" id="KW-1003">Cell membrane</keyword>
<dbReference type="InterPro" id="IPR036737">
    <property type="entry name" value="OmpA-like_sf"/>
</dbReference>
<dbReference type="Pfam" id="PF13677">
    <property type="entry name" value="MotB_plug"/>
    <property type="match status" value="1"/>
</dbReference>
<dbReference type="PROSITE" id="PS51123">
    <property type="entry name" value="OMPA_2"/>
    <property type="match status" value="1"/>
</dbReference>
<comment type="similarity">
    <text evidence="2">Belongs to the MotB family.</text>
</comment>
<dbReference type="EMBL" id="JACSQG010000002">
    <property type="protein sequence ID" value="MBD7976869.1"/>
    <property type="molecule type" value="Genomic_DNA"/>
</dbReference>
<dbReference type="RefSeq" id="WP_251835641.1">
    <property type="nucleotide sequence ID" value="NZ_JACSQG010000002.1"/>
</dbReference>
<keyword evidence="6 7" id="KW-0472">Membrane</keyword>
<dbReference type="InterPro" id="IPR006665">
    <property type="entry name" value="OmpA-like"/>
</dbReference>
<organism evidence="10 11">
    <name type="scientific">Serpens gallinarum</name>
    <dbReference type="NCBI Taxonomy" id="2763075"/>
    <lineage>
        <taxon>Bacteria</taxon>
        <taxon>Pseudomonadati</taxon>
        <taxon>Pseudomonadota</taxon>
        <taxon>Gammaproteobacteria</taxon>
        <taxon>Pseudomonadales</taxon>
        <taxon>Pseudomonadaceae</taxon>
        <taxon>Pseudomonas</taxon>
    </lineage>
</organism>
<dbReference type="Pfam" id="PF00691">
    <property type="entry name" value="OmpA"/>
    <property type="match status" value="1"/>
</dbReference>
<reference evidence="10 11" key="1">
    <citation type="submission" date="2020-08" db="EMBL/GenBank/DDBJ databases">
        <title>A Genomic Blueprint of the Chicken Gut Microbiome.</title>
        <authorList>
            <person name="Gilroy R."/>
            <person name="Ravi A."/>
            <person name="Getino M."/>
            <person name="Pursley I."/>
            <person name="Horton D.L."/>
            <person name="Alikhan N.-F."/>
            <person name="Baker D."/>
            <person name="Gharbi K."/>
            <person name="Hall N."/>
            <person name="Watson M."/>
            <person name="Adriaenssens E.M."/>
            <person name="Foster-Nyarko E."/>
            <person name="Jarju S."/>
            <person name="Secka A."/>
            <person name="Antonio M."/>
            <person name="Oren A."/>
            <person name="Chaudhuri R."/>
            <person name="La Ragione R.M."/>
            <person name="Hildebrand F."/>
            <person name="Pallen M.J."/>
        </authorList>
    </citation>
    <scope>NUCLEOTIDE SEQUENCE [LARGE SCALE GENOMIC DNA]</scope>
    <source>
        <strain evidence="10 11">Sa2CUA2</strain>
    </source>
</reference>